<dbReference type="PROSITE" id="PS51790">
    <property type="entry name" value="MSRB"/>
    <property type="match status" value="1"/>
</dbReference>
<proteinExistence type="inferred from homology"/>
<dbReference type="GO" id="GO:0030091">
    <property type="term" value="P:protein repair"/>
    <property type="evidence" value="ECO:0007669"/>
    <property type="project" value="InterPro"/>
</dbReference>
<keyword evidence="2 6" id="KW-0479">Metal-binding</keyword>
<dbReference type="GO" id="GO:0033743">
    <property type="term" value="F:peptide-methionine (R)-S-oxide reductase activity"/>
    <property type="evidence" value="ECO:0007669"/>
    <property type="project" value="UniProtKB-UniRule"/>
</dbReference>
<feature type="active site" description="Nucleophile" evidence="6">
    <location>
        <position position="129"/>
    </location>
</feature>
<sequence>MAFTPTDTANSPRIAKSDEEWREQLTPEQYRILREHGTERAFTGPYWDNFDKGLYRCAACDEPLFVSDTKFDAGCGWPSYFEPVKPDAVTEHTDRSFGMVRTEIRCANCGGHLGHVFPDGPPPTGLRYCINGHSMVFTPIE</sequence>
<evidence type="ECO:0000256" key="6">
    <source>
        <dbReference type="HAMAP-Rule" id="MF_01400"/>
    </source>
</evidence>
<feature type="binding site" evidence="6">
    <location>
        <position position="109"/>
    </location>
    <ligand>
        <name>Zn(2+)</name>
        <dbReference type="ChEBI" id="CHEBI:29105"/>
    </ligand>
</feature>
<dbReference type="AlphaFoldDB" id="A0A4S8NZ27"/>
<dbReference type="RefSeq" id="WP_136598394.1">
    <property type="nucleotide sequence ID" value="NZ_STGV01000003.1"/>
</dbReference>
<evidence type="ECO:0000313" key="9">
    <source>
        <dbReference type="Proteomes" id="UP000308828"/>
    </source>
</evidence>
<evidence type="ECO:0000256" key="5">
    <source>
        <dbReference type="ARBA" id="ARBA00048488"/>
    </source>
</evidence>
<evidence type="ECO:0000256" key="3">
    <source>
        <dbReference type="ARBA" id="ARBA00022833"/>
    </source>
</evidence>
<dbReference type="Gene3D" id="2.170.150.20">
    <property type="entry name" value="Peptide methionine sulfoxide reductase"/>
    <property type="match status" value="1"/>
</dbReference>
<dbReference type="EMBL" id="STGV01000003">
    <property type="protein sequence ID" value="THV22950.1"/>
    <property type="molecule type" value="Genomic_DNA"/>
</dbReference>
<dbReference type="OrthoDB" id="9785497at2"/>
<comment type="catalytic activity">
    <reaction evidence="5 6">
        <text>L-methionyl-[protein] + [thioredoxin]-disulfide + H2O = L-methionyl-(R)-S-oxide-[protein] + [thioredoxin]-dithiol</text>
        <dbReference type="Rhea" id="RHEA:24164"/>
        <dbReference type="Rhea" id="RHEA-COMP:10698"/>
        <dbReference type="Rhea" id="RHEA-COMP:10700"/>
        <dbReference type="Rhea" id="RHEA-COMP:12313"/>
        <dbReference type="Rhea" id="RHEA-COMP:12314"/>
        <dbReference type="ChEBI" id="CHEBI:15377"/>
        <dbReference type="ChEBI" id="CHEBI:16044"/>
        <dbReference type="ChEBI" id="CHEBI:29950"/>
        <dbReference type="ChEBI" id="CHEBI:45764"/>
        <dbReference type="ChEBI" id="CHEBI:50058"/>
        <dbReference type="EC" id="1.8.4.12"/>
    </reaction>
</comment>
<evidence type="ECO:0000256" key="4">
    <source>
        <dbReference type="ARBA" id="ARBA00023002"/>
    </source>
</evidence>
<dbReference type="InterPro" id="IPR002579">
    <property type="entry name" value="Met_Sox_Rdtase_MsrB_dom"/>
</dbReference>
<feature type="binding site" evidence="6">
    <location>
        <position position="60"/>
    </location>
    <ligand>
        <name>Zn(2+)</name>
        <dbReference type="ChEBI" id="CHEBI:29105"/>
    </ligand>
</feature>
<dbReference type="EC" id="1.8.4.12" evidence="6"/>
<dbReference type="GO" id="GO:0006979">
    <property type="term" value="P:response to oxidative stress"/>
    <property type="evidence" value="ECO:0007669"/>
    <property type="project" value="InterPro"/>
</dbReference>
<protein>
    <recommendedName>
        <fullName evidence="6">Peptide methionine sulfoxide reductase MsrB</fullName>
        <ecNumber evidence="6">1.8.4.12</ecNumber>
    </recommendedName>
    <alternativeName>
        <fullName evidence="6">Peptide-methionine (R)-S-oxide reductase</fullName>
    </alternativeName>
</protein>
<dbReference type="SUPFAM" id="SSF51316">
    <property type="entry name" value="Mss4-like"/>
    <property type="match status" value="1"/>
</dbReference>
<reference evidence="8 9" key="1">
    <citation type="submission" date="2019-04" db="EMBL/GenBank/DDBJ databases">
        <title>Genome sequence of strain shin9-1.</title>
        <authorList>
            <person name="Gao J."/>
            <person name="Sun J."/>
        </authorList>
    </citation>
    <scope>NUCLEOTIDE SEQUENCE [LARGE SCALE GENOMIC DNA]</scope>
    <source>
        <strain evidence="9">shin9-1</strain>
    </source>
</reference>
<gene>
    <name evidence="6 8" type="primary">msrB</name>
    <name evidence="8" type="ORF">FAA97_09955</name>
</gene>
<dbReference type="NCBIfam" id="TIGR00357">
    <property type="entry name" value="peptide-methionine (R)-S-oxide reductase MsrB"/>
    <property type="match status" value="1"/>
</dbReference>
<evidence type="ECO:0000259" key="7">
    <source>
        <dbReference type="PROSITE" id="PS51790"/>
    </source>
</evidence>
<feature type="binding site" evidence="6">
    <location>
        <position position="106"/>
    </location>
    <ligand>
        <name>Zn(2+)</name>
        <dbReference type="ChEBI" id="CHEBI:29105"/>
    </ligand>
</feature>
<dbReference type="InterPro" id="IPR011057">
    <property type="entry name" value="Mss4-like_sf"/>
</dbReference>
<comment type="caution">
    <text evidence="8">The sequence shown here is derived from an EMBL/GenBank/DDBJ whole genome shotgun (WGS) entry which is preliminary data.</text>
</comment>
<evidence type="ECO:0000256" key="1">
    <source>
        <dbReference type="ARBA" id="ARBA00007174"/>
    </source>
</evidence>
<dbReference type="FunFam" id="2.170.150.20:FF:000001">
    <property type="entry name" value="Peptide methionine sulfoxide reductase MsrB"/>
    <property type="match status" value="1"/>
</dbReference>
<organism evidence="8 9">
    <name type="scientific">Peteryoungia ipomoeae</name>
    <dbReference type="NCBI Taxonomy" id="1210932"/>
    <lineage>
        <taxon>Bacteria</taxon>
        <taxon>Pseudomonadati</taxon>
        <taxon>Pseudomonadota</taxon>
        <taxon>Alphaproteobacteria</taxon>
        <taxon>Hyphomicrobiales</taxon>
        <taxon>Rhizobiaceae</taxon>
        <taxon>Peteryoungia</taxon>
    </lineage>
</organism>
<dbReference type="HAMAP" id="MF_01400">
    <property type="entry name" value="MsrB"/>
    <property type="match status" value="1"/>
</dbReference>
<accession>A0A4S8NZ27</accession>
<dbReference type="PANTHER" id="PTHR10173">
    <property type="entry name" value="METHIONINE SULFOXIDE REDUCTASE"/>
    <property type="match status" value="1"/>
</dbReference>
<feature type="binding site" evidence="6">
    <location>
        <position position="57"/>
    </location>
    <ligand>
        <name>Zn(2+)</name>
        <dbReference type="ChEBI" id="CHEBI:29105"/>
    </ligand>
</feature>
<keyword evidence="3 6" id="KW-0862">Zinc</keyword>
<dbReference type="GO" id="GO:0008270">
    <property type="term" value="F:zinc ion binding"/>
    <property type="evidence" value="ECO:0007669"/>
    <property type="project" value="UniProtKB-UniRule"/>
</dbReference>
<dbReference type="GO" id="GO:0005737">
    <property type="term" value="C:cytoplasm"/>
    <property type="evidence" value="ECO:0007669"/>
    <property type="project" value="TreeGrafter"/>
</dbReference>
<dbReference type="PANTHER" id="PTHR10173:SF57">
    <property type="entry name" value="PEPTIDE-METHIONINE (R)-S-OXIDE REDUCTASE"/>
    <property type="match status" value="1"/>
</dbReference>
<comment type="similarity">
    <text evidence="1 6">Belongs to the MsrB Met sulfoxide reductase family.</text>
</comment>
<keyword evidence="4 6" id="KW-0560">Oxidoreductase</keyword>
<dbReference type="InterPro" id="IPR028427">
    <property type="entry name" value="Met_Sox_Rdtase_MsrB"/>
</dbReference>
<dbReference type="Proteomes" id="UP000308828">
    <property type="component" value="Unassembled WGS sequence"/>
</dbReference>
<keyword evidence="9" id="KW-1185">Reference proteome</keyword>
<evidence type="ECO:0000256" key="2">
    <source>
        <dbReference type="ARBA" id="ARBA00022723"/>
    </source>
</evidence>
<evidence type="ECO:0000313" key="8">
    <source>
        <dbReference type="EMBL" id="THV22950.1"/>
    </source>
</evidence>
<dbReference type="Pfam" id="PF01641">
    <property type="entry name" value="SelR"/>
    <property type="match status" value="1"/>
</dbReference>
<comment type="cofactor">
    <cofactor evidence="6">
        <name>Zn(2+)</name>
        <dbReference type="ChEBI" id="CHEBI:29105"/>
    </cofactor>
    <text evidence="6">Binds 1 zinc ion per subunit. The zinc ion is important for the structural integrity of the protein.</text>
</comment>
<feature type="domain" description="MsrB" evidence="7">
    <location>
        <begin position="18"/>
        <end position="140"/>
    </location>
</feature>
<name>A0A4S8NZ27_9HYPH</name>